<dbReference type="CDD" id="cd07341">
    <property type="entry name" value="M56_BlaR1_MecR1_like"/>
    <property type="match status" value="1"/>
</dbReference>
<keyword evidence="1" id="KW-1133">Transmembrane helix</keyword>
<name>A0ABS0T456_9CAUL</name>
<evidence type="ECO:0000313" key="4">
    <source>
        <dbReference type="Proteomes" id="UP000639859"/>
    </source>
</evidence>
<evidence type="ECO:0000313" key="3">
    <source>
        <dbReference type="EMBL" id="MBI1685875.1"/>
    </source>
</evidence>
<dbReference type="RefSeq" id="WP_198577776.1">
    <property type="nucleotide sequence ID" value="NZ_JADWOX010000016.1"/>
</dbReference>
<keyword evidence="1" id="KW-0472">Membrane</keyword>
<dbReference type="InterPro" id="IPR052173">
    <property type="entry name" value="Beta-lactam_resp_regulator"/>
</dbReference>
<keyword evidence="1" id="KW-0812">Transmembrane</keyword>
<dbReference type="InterPro" id="IPR008756">
    <property type="entry name" value="Peptidase_M56"/>
</dbReference>
<organism evidence="3 4">
    <name type="scientific">Caulobacter hibisci</name>
    <dbReference type="NCBI Taxonomy" id="2035993"/>
    <lineage>
        <taxon>Bacteria</taxon>
        <taxon>Pseudomonadati</taxon>
        <taxon>Pseudomonadota</taxon>
        <taxon>Alphaproteobacteria</taxon>
        <taxon>Caulobacterales</taxon>
        <taxon>Caulobacteraceae</taxon>
        <taxon>Caulobacter</taxon>
    </lineage>
</organism>
<sequence>MSPLLAAFGFGLAAAFPVGLLGLLLGWSVEGLTPAPRVRALAWGLAFLLPAAVLAATLAGAAIPLPEPRQVILPPPLSVDLTEYGLTAAERPRYWTAQGVWIARGLLAVSLAGLLFRGGAWLLSRRRLAALARSARPADADLAQAVAVEALAMGLKPPRVLVVTALAEPLLAGVSRPAVLLPAGLVETLPRETLIQVCRHELAHLARGDNLRLPVEELLAGLFWLSPLTILLRRRMLSAREVVCDEIAVGSAPPEARRAYAQALLDVLRQTAATASLQPAFTGRERTPAAMRFDSILTPAGPISGARRLFIGVLTLLAVGGGVLGANAMADEARHAKAQRSVGVAPVLPFKAAASAPLNISADSLETFRDQPGRVVYNGDVKVKGDVGGVDLRLDGRPAPAGFKPGDLPPGAVRSVEMTTVDGRTVMDLKTR</sequence>
<keyword evidence="4" id="KW-1185">Reference proteome</keyword>
<proteinExistence type="predicted"/>
<dbReference type="PANTHER" id="PTHR34978">
    <property type="entry name" value="POSSIBLE SENSOR-TRANSDUCER PROTEIN BLAR"/>
    <property type="match status" value="1"/>
</dbReference>
<feature type="domain" description="Peptidase M56" evidence="2">
    <location>
        <begin position="107"/>
        <end position="273"/>
    </location>
</feature>
<feature type="transmembrane region" description="Helical" evidence="1">
    <location>
        <begin position="6"/>
        <end position="29"/>
    </location>
</feature>
<comment type="caution">
    <text evidence="3">The sequence shown here is derived from an EMBL/GenBank/DDBJ whole genome shotgun (WGS) entry which is preliminary data.</text>
</comment>
<protein>
    <recommendedName>
        <fullName evidence="2">Peptidase M56 domain-containing protein</fullName>
    </recommendedName>
</protein>
<evidence type="ECO:0000256" key="1">
    <source>
        <dbReference type="SAM" id="Phobius"/>
    </source>
</evidence>
<dbReference type="EMBL" id="JADWOX010000016">
    <property type="protein sequence ID" value="MBI1685875.1"/>
    <property type="molecule type" value="Genomic_DNA"/>
</dbReference>
<feature type="transmembrane region" description="Helical" evidence="1">
    <location>
        <begin position="41"/>
        <end position="63"/>
    </location>
</feature>
<reference evidence="3 4" key="1">
    <citation type="submission" date="2020-11" db="EMBL/GenBank/DDBJ databases">
        <title>genome sequence of strain KACC 18849.</title>
        <authorList>
            <person name="Gao J."/>
            <person name="Zhang X."/>
        </authorList>
    </citation>
    <scope>NUCLEOTIDE SEQUENCE [LARGE SCALE GENOMIC DNA]</scope>
    <source>
        <strain evidence="3 4">KACC 18849</strain>
    </source>
</reference>
<feature type="transmembrane region" description="Helical" evidence="1">
    <location>
        <begin position="309"/>
        <end position="330"/>
    </location>
</feature>
<dbReference type="Pfam" id="PF05569">
    <property type="entry name" value="Peptidase_M56"/>
    <property type="match status" value="1"/>
</dbReference>
<dbReference type="Proteomes" id="UP000639859">
    <property type="component" value="Unassembled WGS sequence"/>
</dbReference>
<gene>
    <name evidence="3" type="ORF">I4Q42_19580</name>
</gene>
<dbReference type="PANTHER" id="PTHR34978:SF3">
    <property type="entry name" value="SLR0241 PROTEIN"/>
    <property type="match status" value="1"/>
</dbReference>
<accession>A0ABS0T456</accession>
<evidence type="ECO:0000259" key="2">
    <source>
        <dbReference type="Pfam" id="PF05569"/>
    </source>
</evidence>
<feature type="transmembrane region" description="Helical" evidence="1">
    <location>
        <begin position="101"/>
        <end position="123"/>
    </location>
</feature>
<dbReference type="Gene3D" id="3.30.2010.10">
    <property type="entry name" value="Metalloproteases ('zincins'), catalytic domain"/>
    <property type="match status" value="1"/>
</dbReference>